<comment type="caution">
    <text evidence="2">The sequence shown here is derived from an EMBL/GenBank/DDBJ whole genome shotgun (WGS) entry which is preliminary data.</text>
</comment>
<dbReference type="Proteomes" id="UP001152797">
    <property type="component" value="Unassembled WGS sequence"/>
</dbReference>
<keyword evidence="4" id="KW-1185">Reference proteome</keyword>
<reference evidence="3 4" key="2">
    <citation type="submission" date="2024-05" db="EMBL/GenBank/DDBJ databases">
        <authorList>
            <person name="Chen Y."/>
            <person name="Shah S."/>
            <person name="Dougan E. K."/>
            <person name="Thang M."/>
            <person name="Chan C."/>
        </authorList>
    </citation>
    <scope>NUCLEOTIDE SEQUENCE [LARGE SCALE GENOMIC DNA]</scope>
</reference>
<feature type="compositionally biased region" description="Low complexity" evidence="1">
    <location>
        <begin position="325"/>
        <end position="347"/>
    </location>
</feature>
<reference evidence="2" key="1">
    <citation type="submission" date="2022-10" db="EMBL/GenBank/DDBJ databases">
        <authorList>
            <person name="Chen Y."/>
            <person name="Dougan E. K."/>
            <person name="Chan C."/>
            <person name="Rhodes N."/>
            <person name="Thang M."/>
        </authorList>
    </citation>
    <scope>NUCLEOTIDE SEQUENCE</scope>
</reference>
<evidence type="ECO:0000256" key="1">
    <source>
        <dbReference type="SAM" id="MobiDB-lite"/>
    </source>
</evidence>
<feature type="compositionally biased region" description="Basic residues" evidence="1">
    <location>
        <begin position="147"/>
        <end position="166"/>
    </location>
</feature>
<feature type="compositionally biased region" description="Basic and acidic residues" evidence="1">
    <location>
        <begin position="258"/>
        <end position="271"/>
    </location>
</feature>
<evidence type="ECO:0000313" key="4">
    <source>
        <dbReference type="Proteomes" id="UP001152797"/>
    </source>
</evidence>
<feature type="region of interest" description="Disordered" evidence="1">
    <location>
        <begin position="485"/>
        <end position="515"/>
    </location>
</feature>
<dbReference type="EMBL" id="CAMXCT020001326">
    <property type="protein sequence ID" value="CAL1142403.1"/>
    <property type="molecule type" value="Genomic_DNA"/>
</dbReference>
<feature type="non-terminal residue" evidence="2">
    <location>
        <position position="1"/>
    </location>
</feature>
<feature type="non-terminal residue" evidence="2">
    <location>
        <position position="780"/>
    </location>
</feature>
<gene>
    <name evidence="2" type="ORF">C1SCF055_LOCUS16128</name>
</gene>
<feature type="compositionally biased region" description="Basic and acidic residues" evidence="1">
    <location>
        <begin position="82"/>
        <end position="98"/>
    </location>
</feature>
<accession>A0A9P1FUK7</accession>
<feature type="compositionally biased region" description="Basic and acidic residues" evidence="1">
    <location>
        <begin position="183"/>
        <end position="199"/>
    </location>
</feature>
<dbReference type="AlphaFoldDB" id="A0A9P1FUK7"/>
<dbReference type="EMBL" id="CAMXCT010001326">
    <property type="protein sequence ID" value="CAI3989028.1"/>
    <property type="molecule type" value="Genomic_DNA"/>
</dbReference>
<feature type="compositionally biased region" description="Basic and acidic residues" evidence="1">
    <location>
        <begin position="209"/>
        <end position="218"/>
    </location>
</feature>
<feature type="compositionally biased region" description="Basic and acidic residues" evidence="1">
    <location>
        <begin position="288"/>
        <end position="303"/>
    </location>
</feature>
<evidence type="ECO:0000313" key="3">
    <source>
        <dbReference type="EMBL" id="CAL4776340.1"/>
    </source>
</evidence>
<protein>
    <submittedName>
        <fullName evidence="2">Uncharacterized protein</fullName>
    </submittedName>
</protein>
<proteinExistence type="predicted"/>
<evidence type="ECO:0000313" key="2">
    <source>
        <dbReference type="EMBL" id="CAI3989028.1"/>
    </source>
</evidence>
<feature type="compositionally biased region" description="Basic and acidic residues" evidence="1">
    <location>
        <begin position="117"/>
        <end position="141"/>
    </location>
</feature>
<organism evidence="2">
    <name type="scientific">Cladocopium goreaui</name>
    <dbReference type="NCBI Taxonomy" id="2562237"/>
    <lineage>
        <taxon>Eukaryota</taxon>
        <taxon>Sar</taxon>
        <taxon>Alveolata</taxon>
        <taxon>Dinophyceae</taxon>
        <taxon>Suessiales</taxon>
        <taxon>Symbiodiniaceae</taxon>
        <taxon>Cladocopium</taxon>
    </lineage>
</organism>
<feature type="compositionally biased region" description="Basic and acidic residues" evidence="1">
    <location>
        <begin position="56"/>
        <end position="75"/>
    </location>
</feature>
<dbReference type="EMBL" id="CAMXCT030001326">
    <property type="protein sequence ID" value="CAL4776340.1"/>
    <property type="molecule type" value="Genomic_DNA"/>
</dbReference>
<feature type="region of interest" description="Disordered" evidence="1">
    <location>
        <begin position="50"/>
        <end position="352"/>
    </location>
</feature>
<sequence>VAQNLFRKKWLNQGVRAVAEEAALSAARFIMGLSQLDSSLSGRDVGGRSLLTSAKSKAERPQTRSPRREPEDRRPPLLRAAPSRERPRAREEDRRPPEEYSYAEGSEKEEACEEEIEARPEVKEAPALERRRPEKLPEPRHPLRGASRGKGKKRKRRGGSKHQRHYREREDPLRTSHRKLGKSRLEFAPDLRGLREQSSCKRSGKRPRNGAEELREPPPSRPGTGPSTAEKRLGALRKNRGEHRVSFADGPGPLSTRRAAEDPRGAKDGTGGRHRSSASQEANQLAIVKKEVEVIPSESEKEDKKKKKKASKLSDTLAREAQAKAEGSSGSDSDSQSSRRASSSDESLVAPLKRRGLKAPGSLFQMLEESAVERLSDGVVEEGYESAGLMRPKLLTYFQLCLKPHVDDVRSRGCRELAVTRSLDLLREGRLTELADVLAGRLMAVDTAGRQGWNTAKHLEVCCEEDEGVAPSHVLLAAQRHARQVEKAGGKGSWPRSGGWGSSDRAQVDNHGETPSVLDTANSAFEAEPLAALDVAGSKIPGSTQVVAGSPSGARAEPPRTAAFKRSGLFPLPAELPAEDQLRAAGLDPCNDKSLAEDCWVGHDKALGGAGADQVLPGLAMHAWDNAGVLTAEDKQVLGNPTVTELGVRVDGTQKLLGSSPELRAVECPVLVGSTGFALSTKADSGNHGNFLNLGGELNRPRKKAALLTVPIVCAVIARALELDELAFAALIALSFHCMLLRTGEALALQFKALELGDEGEEEPHGSCNKEYPSTLYLSE</sequence>
<name>A0A9P1FUK7_9DINO</name>
<feature type="region of interest" description="Disordered" evidence="1">
    <location>
        <begin position="759"/>
        <end position="780"/>
    </location>
</feature>